<dbReference type="EMBL" id="BMQB01000002">
    <property type="protein sequence ID" value="GGJ84490.1"/>
    <property type="molecule type" value="Genomic_DNA"/>
</dbReference>
<dbReference type="PANTHER" id="PTHR11261">
    <property type="entry name" value="INTERPHOTORECEPTOR RETINOID-BINDING PROTEIN"/>
    <property type="match status" value="1"/>
</dbReference>
<feature type="domain" description="Tail specific protease" evidence="2">
    <location>
        <begin position="112"/>
        <end position="304"/>
    </location>
</feature>
<name>A0A8J3F824_9ACTN</name>
<accession>A0A8J3F824</accession>
<dbReference type="Pfam" id="PF03572">
    <property type="entry name" value="Peptidase_S41"/>
    <property type="match status" value="1"/>
</dbReference>
<gene>
    <name evidence="3" type="ORF">GCM10010123_12680</name>
</gene>
<evidence type="ECO:0000313" key="3">
    <source>
        <dbReference type="EMBL" id="GGJ84490.1"/>
    </source>
</evidence>
<dbReference type="CDD" id="cd07563">
    <property type="entry name" value="Peptidase_S41_IRBP"/>
    <property type="match status" value="1"/>
</dbReference>
<dbReference type="AlphaFoldDB" id="A0A8J3F824"/>
<dbReference type="GO" id="GO:0006508">
    <property type="term" value="P:proteolysis"/>
    <property type="evidence" value="ECO:0007669"/>
    <property type="project" value="InterPro"/>
</dbReference>
<organism evidence="3 4">
    <name type="scientific">Pilimelia anulata</name>
    <dbReference type="NCBI Taxonomy" id="53371"/>
    <lineage>
        <taxon>Bacteria</taxon>
        <taxon>Bacillati</taxon>
        <taxon>Actinomycetota</taxon>
        <taxon>Actinomycetes</taxon>
        <taxon>Micromonosporales</taxon>
        <taxon>Micromonosporaceae</taxon>
        <taxon>Pilimelia</taxon>
    </lineage>
</organism>
<dbReference type="Proteomes" id="UP000649739">
    <property type="component" value="Unassembled WGS sequence"/>
</dbReference>
<dbReference type="GO" id="GO:0008236">
    <property type="term" value="F:serine-type peptidase activity"/>
    <property type="evidence" value="ECO:0007669"/>
    <property type="project" value="InterPro"/>
</dbReference>
<feature type="compositionally biased region" description="Basic and acidic residues" evidence="1">
    <location>
        <begin position="1"/>
        <end position="11"/>
    </location>
</feature>
<evidence type="ECO:0000313" key="4">
    <source>
        <dbReference type="Proteomes" id="UP000649739"/>
    </source>
</evidence>
<sequence length="322" mass="32756">MTAPPPDRDPAATRPAPPAADPRAAAPRSAAGSAGPGADPAAVLAAAAVLLRDRYVLPDRGRAAADRITAAGYGGTVDAAFCAAVTADLYAVCADRHLRLAWRADPLDADAAPARYRAGLARRHHGVARAERLPGGPGIVALSDVGPAAWIGEALAAAFRAVAGCSALLLDLRDNRGGAADGAALICSYLLPPEPILVNTVHRPDGAVREYRTTVDLPGPRCAAPAWVLTSARTFSGAEEVAYNLRALGRATLVGEVTRGGAHPTDVHWLTPHVALHLPYARSVNPITGTNWEGTGVTPDVAVPAADAEAAALALAAAAGRG</sequence>
<dbReference type="Gene3D" id="3.90.226.10">
    <property type="entry name" value="2-enoyl-CoA Hydratase, Chain A, domain 1"/>
    <property type="match status" value="1"/>
</dbReference>
<keyword evidence="4" id="KW-1185">Reference proteome</keyword>
<reference evidence="3" key="1">
    <citation type="journal article" date="2014" name="Int. J. Syst. Evol. Microbiol.">
        <title>Complete genome sequence of Corynebacterium casei LMG S-19264T (=DSM 44701T), isolated from a smear-ripened cheese.</title>
        <authorList>
            <consortium name="US DOE Joint Genome Institute (JGI-PGF)"/>
            <person name="Walter F."/>
            <person name="Albersmeier A."/>
            <person name="Kalinowski J."/>
            <person name="Ruckert C."/>
        </authorList>
    </citation>
    <scope>NUCLEOTIDE SEQUENCE</scope>
    <source>
        <strain evidence="3">JCM 3090</strain>
    </source>
</reference>
<feature type="region of interest" description="Disordered" evidence="1">
    <location>
        <begin position="1"/>
        <end position="38"/>
    </location>
</feature>
<dbReference type="Gene3D" id="3.30.750.44">
    <property type="match status" value="1"/>
</dbReference>
<comment type="caution">
    <text evidence="3">The sequence shown here is derived from an EMBL/GenBank/DDBJ whole genome shotgun (WGS) entry which is preliminary data.</text>
</comment>
<dbReference type="SUPFAM" id="SSF52096">
    <property type="entry name" value="ClpP/crotonase"/>
    <property type="match status" value="1"/>
</dbReference>
<evidence type="ECO:0000259" key="2">
    <source>
        <dbReference type="SMART" id="SM00245"/>
    </source>
</evidence>
<dbReference type="SMART" id="SM00245">
    <property type="entry name" value="TSPc"/>
    <property type="match status" value="1"/>
</dbReference>
<reference evidence="3" key="2">
    <citation type="submission" date="2020-09" db="EMBL/GenBank/DDBJ databases">
        <authorList>
            <person name="Sun Q."/>
            <person name="Ohkuma M."/>
        </authorList>
    </citation>
    <scope>NUCLEOTIDE SEQUENCE</scope>
    <source>
        <strain evidence="3">JCM 3090</strain>
    </source>
</reference>
<evidence type="ECO:0000256" key="1">
    <source>
        <dbReference type="SAM" id="MobiDB-lite"/>
    </source>
</evidence>
<proteinExistence type="predicted"/>
<protein>
    <recommendedName>
        <fullName evidence="2">Tail specific protease domain-containing protein</fullName>
    </recommendedName>
</protein>
<feature type="compositionally biased region" description="Low complexity" evidence="1">
    <location>
        <begin position="21"/>
        <end position="38"/>
    </location>
</feature>
<dbReference type="PANTHER" id="PTHR11261:SF3">
    <property type="entry name" value="RETINOL-BINDING PROTEIN 3"/>
    <property type="match status" value="1"/>
</dbReference>
<dbReference type="InterPro" id="IPR005151">
    <property type="entry name" value="Tail-specific_protease"/>
</dbReference>
<dbReference type="RefSeq" id="WP_189169088.1">
    <property type="nucleotide sequence ID" value="NZ_BMQB01000002.1"/>
</dbReference>
<dbReference type="InterPro" id="IPR029045">
    <property type="entry name" value="ClpP/crotonase-like_dom_sf"/>
</dbReference>